<protein>
    <recommendedName>
        <fullName evidence="6">Peptidase M10 serralysin C-terminal domain-containing protein</fullName>
    </recommendedName>
</protein>
<evidence type="ECO:0000256" key="5">
    <source>
        <dbReference type="SAM" id="MobiDB-lite"/>
    </source>
</evidence>
<dbReference type="AlphaFoldDB" id="A0A1W6CYI6"/>
<dbReference type="GO" id="GO:0005509">
    <property type="term" value="F:calcium ion binding"/>
    <property type="evidence" value="ECO:0007669"/>
    <property type="project" value="InterPro"/>
</dbReference>
<dbReference type="Proteomes" id="UP000193017">
    <property type="component" value="Chromosome"/>
</dbReference>
<keyword evidence="4" id="KW-0677">Repeat</keyword>
<dbReference type="Pfam" id="PF08548">
    <property type="entry name" value="Peptidase_M10_C"/>
    <property type="match status" value="1"/>
</dbReference>
<dbReference type="OrthoDB" id="7767906at2"/>
<dbReference type="GO" id="GO:0005615">
    <property type="term" value="C:extracellular space"/>
    <property type="evidence" value="ECO:0007669"/>
    <property type="project" value="InterPro"/>
</dbReference>
<reference evidence="7 8" key="1">
    <citation type="submission" date="2017-03" db="EMBL/GenBank/DDBJ databases">
        <title>Genome sequence of Paracoccus contaminans isolated from a water microcosm.</title>
        <authorList>
            <person name="Aurass P."/>
            <person name="Karste S."/>
            <person name="Trost E."/>
            <person name="Glaeser S.P."/>
            <person name="Kaempfer P."/>
            <person name="Flieger A."/>
        </authorList>
    </citation>
    <scope>NUCLEOTIDE SEQUENCE [LARGE SCALE GENOMIC DNA]</scope>
    <source>
        <strain evidence="8">RKI 16-01929T\LMG 29738T\CCM 8701T\CIP 111112T</strain>
    </source>
</reference>
<feature type="domain" description="Peptidase M10 serralysin C-terminal" evidence="6">
    <location>
        <begin position="327"/>
        <end position="438"/>
    </location>
</feature>
<dbReference type="Pfam" id="PF00353">
    <property type="entry name" value="HemolysinCabind"/>
    <property type="match status" value="3"/>
</dbReference>
<dbReference type="KEGG" id="pcon:B0A89_10070"/>
<evidence type="ECO:0000313" key="8">
    <source>
        <dbReference type="Proteomes" id="UP000193017"/>
    </source>
</evidence>
<evidence type="ECO:0000256" key="2">
    <source>
        <dbReference type="ARBA" id="ARBA00004613"/>
    </source>
</evidence>
<sequence>MSRSIVAVESTAAEAPIGQVASGTLIVPGWRGMGTASAAVLQFETQFLAQTMVAGDPGLANMTTVAIASFSPGAGAPRLPVTEVASTHVSTAVYVPSWGFGTPFTHAHALSSPVPCSAVPRADFAIAVAFASRSDVYHNGAPVPAVYGVSFFNAWATMRYDVEARQFGAAADHVTGTSYADSVDMGLGNDWFSGGRGNDYAWGGLGNDTIAGGVGNDTLVGMDGADSLVGDAGDDLLSAGAGRDILIGGDGDDQLAGGDGEDALSGGAGRDKLDGGAGFDVLKGGDDNDTLNGMGDRDQLYGGNGDDVLNGSVGDDLLVGDAGQDILIGGAGRDKLWGAGPVGERDHFVFLSASDSPADAGHDVIYDFRSGTDRINLSAIDADPATSTNDAFTYAAGPAAHAVWFASGTVLVDVNGDSRADMWIELAGVKQVAAGDFIL</sequence>
<dbReference type="InterPro" id="IPR013858">
    <property type="entry name" value="Peptidase_M10B_C"/>
</dbReference>
<evidence type="ECO:0000313" key="7">
    <source>
        <dbReference type="EMBL" id="ARJ69922.1"/>
    </source>
</evidence>
<dbReference type="InterPro" id="IPR050557">
    <property type="entry name" value="RTX_toxin/Mannuronan_C5-epim"/>
</dbReference>
<dbReference type="SUPFAM" id="SSF51120">
    <property type="entry name" value="beta-Roll"/>
    <property type="match status" value="1"/>
</dbReference>
<accession>A0A1W6CYI6</accession>
<gene>
    <name evidence="7" type="ORF">B0A89_10070</name>
</gene>
<dbReference type="EMBL" id="CP020612">
    <property type="protein sequence ID" value="ARJ69922.1"/>
    <property type="molecule type" value="Genomic_DNA"/>
</dbReference>
<comment type="cofactor">
    <cofactor evidence="1">
        <name>Ca(2+)</name>
        <dbReference type="ChEBI" id="CHEBI:29108"/>
    </cofactor>
</comment>
<dbReference type="PANTHER" id="PTHR38340:SF1">
    <property type="entry name" value="S-LAYER PROTEIN"/>
    <property type="match status" value="1"/>
</dbReference>
<evidence type="ECO:0000256" key="4">
    <source>
        <dbReference type="ARBA" id="ARBA00022737"/>
    </source>
</evidence>
<dbReference type="InterPro" id="IPR018511">
    <property type="entry name" value="Hemolysin-typ_Ca-bd_CS"/>
</dbReference>
<comment type="subcellular location">
    <subcellularLocation>
        <location evidence="2">Secreted</location>
    </subcellularLocation>
</comment>
<dbReference type="PANTHER" id="PTHR38340">
    <property type="entry name" value="S-LAYER PROTEIN"/>
    <property type="match status" value="1"/>
</dbReference>
<organism evidence="7 8">
    <name type="scientific">Paracoccus contaminans</name>
    <dbReference type="NCBI Taxonomy" id="1945662"/>
    <lineage>
        <taxon>Bacteria</taxon>
        <taxon>Pseudomonadati</taxon>
        <taxon>Pseudomonadota</taxon>
        <taxon>Alphaproteobacteria</taxon>
        <taxon>Rhodobacterales</taxon>
        <taxon>Paracoccaceae</taxon>
        <taxon>Paracoccus</taxon>
    </lineage>
</organism>
<dbReference type="STRING" id="1945662.B0A89_10070"/>
<dbReference type="PRINTS" id="PR00313">
    <property type="entry name" value="CABNDNGRPT"/>
</dbReference>
<dbReference type="PROSITE" id="PS00330">
    <property type="entry name" value="HEMOLYSIN_CALCIUM"/>
    <property type="match status" value="5"/>
</dbReference>
<keyword evidence="8" id="KW-1185">Reference proteome</keyword>
<evidence type="ECO:0000256" key="3">
    <source>
        <dbReference type="ARBA" id="ARBA00022525"/>
    </source>
</evidence>
<evidence type="ECO:0000256" key="1">
    <source>
        <dbReference type="ARBA" id="ARBA00001913"/>
    </source>
</evidence>
<feature type="region of interest" description="Disordered" evidence="5">
    <location>
        <begin position="252"/>
        <end position="271"/>
    </location>
</feature>
<dbReference type="Gene3D" id="2.150.10.10">
    <property type="entry name" value="Serralysin-like metalloprotease, C-terminal"/>
    <property type="match status" value="3"/>
</dbReference>
<keyword evidence="3" id="KW-0964">Secreted</keyword>
<dbReference type="RefSeq" id="WP_085378042.1">
    <property type="nucleotide sequence ID" value="NZ_CP020612.1"/>
</dbReference>
<name>A0A1W6CYI6_9RHOB</name>
<proteinExistence type="predicted"/>
<dbReference type="InterPro" id="IPR001343">
    <property type="entry name" value="Hemolysn_Ca-bd"/>
</dbReference>
<evidence type="ECO:0000259" key="6">
    <source>
        <dbReference type="Pfam" id="PF08548"/>
    </source>
</evidence>
<dbReference type="InterPro" id="IPR011049">
    <property type="entry name" value="Serralysin-like_metalloprot_C"/>
</dbReference>